<dbReference type="PANTHER" id="PTHR43122">
    <property type="entry name" value="FERREDOXIN SUBUNIT OF PYRUVATE:FLAVODOXIN OXIDOREDUCTASE-RELATED"/>
    <property type="match status" value="1"/>
</dbReference>
<dbReference type="PANTHER" id="PTHR43122:SF1">
    <property type="entry name" value="IRON-SULFUR-BINDING PROTEIN"/>
    <property type="match status" value="1"/>
</dbReference>
<evidence type="ECO:0000256" key="2">
    <source>
        <dbReference type="ARBA" id="ARBA00023004"/>
    </source>
</evidence>
<evidence type="ECO:0000259" key="4">
    <source>
        <dbReference type="PROSITE" id="PS51379"/>
    </source>
</evidence>
<dbReference type="PROSITE" id="PS00198">
    <property type="entry name" value="4FE4S_FER_1"/>
    <property type="match status" value="1"/>
</dbReference>
<dbReference type="GO" id="GO:0051536">
    <property type="term" value="F:iron-sulfur cluster binding"/>
    <property type="evidence" value="ECO:0007669"/>
    <property type="project" value="UniProtKB-KW"/>
</dbReference>
<name>A0A9X7J4W0_9FIRM</name>
<dbReference type="PROSITE" id="PS51379">
    <property type="entry name" value="4FE4S_FER_2"/>
    <property type="match status" value="2"/>
</dbReference>
<keyword evidence="2" id="KW-0408">Iron</keyword>
<evidence type="ECO:0000313" key="6">
    <source>
        <dbReference type="Proteomes" id="UP000239430"/>
    </source>
</evidence>
<feature type="domain" description="4Fe-4S ferredoxin-type" evidence="4">
    <location>
        <begin position="41"/>
        <end position="70"/>
    </location>
</feature>
<dbReference type="InterPro" id="IPR017896">
    <property type="entry name" value="4Fe4S_Fe-S-bd"/>
</dbReference>
<evidence type="ECO:0000313" key="5">
    <source>
        <dbReference type="EMBL" id="PRR76418.1"/>
    </source>
</evidence>
<keyword evidence="6" id="KW-1185">Reference proteome</keyword>
<keyword evidence="3" id="KW-0411">Iron-sulfur</keyword>
<gene>
    <name evidence="5" type="ORF">MOST_05860</name>
</gene>
<organism evidence="5 6">
    <name type="scientific">Neomoorella stamsii</name>
    <dbReference type="NCBI Taxonomy" id="1266720"/>
    <lineage>
        <taxon>Bacteria</taxon>
        <taxon>Bacillati</taxon>
        <taxon>Bacillota</taxon>
        <taxon>Clostridia</taxon>
        <taxon>Neomoorellales</taxon>
        <taxon>Neomoorellaceae</taxon>
        <taxon>Neomoorella</taxon>
    </lineage>
</organism>
<dbReference type="Gene3D" id="3.30.70.20">
    <property type="match status" value="1"/>
</dbReference>
<feature type="domain" description="4Fe-4S ferredoxin-type" evidence="4">
    <location>
        <begin position="4"/>
        <end position="33"/>
    </location>
</feature>
<dbReference type="Proteomes" id="UP000239430">
    <property type="component" value="Unassembled WGS sequence"/>
</dbReference>
<dbReference type="InterPro" id="IPR017900">
    <property type="entry name" value="4Fe4S_Fe_S_CS"/>
</dbReference>
<dbReference type="AlphaFoldDB" id="A0A9X7J4W0"/>
<sequence length="71" mass="7917">MPRITINIDPNLCKGCKLCIANCHRDVFEMSTERGKLGYLMPMALHLENCTACLLCELTCPDMAIEVLSQS</sequence>
<comment type="caution">
    <text evidence="5">The sequence shown here is derived from an EMBL/GenBank/DDBJ whole genome shotgun (WGS) entry which is preliminary data.</text>
</comment>
<protein>
    <submittedName>
        <fullName evidence="5">2-oxoglutarate-acceptor oxidoreductase subunit OorD</fullName>
    </submittedName>
</protein>
<reference evidence="5 6" key="1">
    <citation type="submission" date="2018-03" db="EMBL/GenBank/DDBJ databases">
        <title>Genome sequence of Moorella stamsii DSM 26217.</title>
        <authorList>
            <person name="Poehlein A."/>
            <person name="Daniel R."/>
        </authorList>
    </citation>
    <scope>NUCLEOTIDE SEQUENCE [LARGE SCALE GENOMIC DNA]</scope>
    <source>
        <strain evidence="6">DSM 26217</strain>
    </source>
</reference>
<proteinExistence type="predicted"/>
<dbReference type="GO" id="GO:0046872">
    <property type="term" value="F:metal ion binding"/>
    <property type="evidence" value="ECO:0007669"/>
    <property type="project" value="UniProtKB-KW"/>
</dbReference>
<accession>A0A9X7J4W0</accession>
<dbReference type="SUPFAM" id="SSF54862">
    <property type="entry name" value="4Fe-4S ferredoxins"/>
    <property type="match status" value="1"/>
</dbReference>
<keyword evidence="1" id="KW-0479">Metal-binding</keyword>
<dbReference type="RefSeq" id="WP_083476536.1">
    <property type="nucleotide sequence ID" value="NZ_PVXL01000021.1"/>
</dbReference>
<dbReference type="EMBL" id="PVXL01000021">
    <property type="protein sequence ID" value="PRR76418.1"/>
    <property type="molecule type" value="Genomic_DNA"/>
</dbReference>
<evidence type="ECO:0000256" key="3">
    <source>
        <dbReference type="ARBA" id="ARBA00023014"/>
    </source>
</evidence>
<evidence type="ECO:0000256" key="1">
    <source>
        <dbReference type="ARBA" id="ARBA00022723"/>
    </source>
</evidence>
<dbReference type="Pfam" id="PF12838">
    <property type="entry name" value="Fer4_7"/>
    <property type="match status" value="1"/>
</dbReference>